<evidence type="ECO:0000313" key="10">
    <source>
        <dbReference type="Proteomes" id="UP000005850"/>
    </source>
</evidence>
<dbReference type="GO" id="GO:0003677">
    <property type="term" value="F:DNA binding"/>
    <property type="evidence" value="ECO:0007669"/>
    <property type="project" value="UniProtKB-KW"/>
</dbReference>
<evidence type="ECO:0000256" key="1">
    <source>
        <dbReference type="ARBA" id="ARBA00010641"/>
    </source>
</evidence>
<feature type="domain" description="RNA polymerase sigma-70 region 2" evidence="7">
    <location>
        <begin position="17"/>
        <end position="80"/>
    </location>
</feature>
<keyword evidence="10" id="KW-1185">Reference proteome</keyword>
<evidence type="ECO:0000259" key="7">
    <source>
        <dbReference type="Pfam" id="PF04542"/>
    </source>
</evidence>
<feature type="domain" description="RNA polymerase sigma factor 70 region 4 type 2" evidence="8">
    <location>
        <begin position="116"/>
        <end position="167"/>
    </location>
</feature>
<evidence type="ECO:0000259" key="8">
    <source>
        <dbReference type="Pfam" id="PF08281"/>
    </source>
</evidence>
<dbReference type="InterPro" id="IPR013325">
    <property type="entry name" value="RNA_pol_sigma_r2"/>
</dbReference>
<dbReference type="Gene3D" id="1.10.10.10">
    <property type="entry name" value="Winged helix-like DNA-binding domain superfamily/Winged helix DNA-binding domain"/>
    <property type="match status" value="1"/>
</dbReference>
<dbReference type="PROSITE" id="PS01063">
    <property type="entry name" value="SIGMA70_ECF"/>
    <property type="match status" value="1"/>
</dbReference>
<dbReference type="CDD" id="cd06171">
    <property type="entry name" value="Sigma70_r4"/>
    <property type="match status" value="1"/>
</dbReference>
<evidence type="ECO:0000256" key="4">
    <source>
        <dbReference type="ARBA" id="ARBA00023125"/>
    </source>
</evidence>
<sequence>MELELHETNEAIMERIMNEYGRRVVHLVYLIVKNRTSAEDIAQEVFVKVYRHLPSFRGESSIQTWIYRIAINEAKKHVRSWYVRNIFPSLFGENLHTQKEQDETEPLVMKQVERKEFVQLVLKLPLSYRQVIILHYYQDLSIEEVSHVLETSQGAVRNKLYRGRKKLKQMLEREGLSWTSIKN</sequence>
<dbReference type="PANTHER" id="PTHR43133">
    <property type="entry name" value="RNA POLYMERASE ECF-TYPE SIGMA FACTO"/>
    <property type="match status" value="1"/>
</dbReference>
<dbReference type="GO" id="GO:0006352">
    <property type="term" value="P:DNA-templated transcription initiation"/>
    <property type="evidence" value="ECO:0007669"/>
    <property type="project" value="InterPro"/>
</dbReference>
<dbReference type="STRING" id="1042163.BRLA_c037280"/>
<dbReference type="InterPro" id="IPR000838">
    <property type="entry name" value="RNA_pol_sigma70_ECF_CS"/>
</dbReference>
<keyword evidence="5 6" id="KW-0804">Transcription</keyword>
<dbReference type="GO" id="GO:0006950">
    <property type="term" value="P:response to stress"/>
    <property type="evidence" value="ECO:0007669"/>
    <property type="project" value="UniProtKB-ARBA"/>
</dbReference>
<dbReference type="InterPro" id="IPR013249">
    <property type="entry name" value="RNA_pol_sigma70_r4_t2"/>
</dbReference>
<dbReference type="InterPro" id="IPR007627">
    <property type="entry name" value="RNA_pol_sigma70_r2"/>
</dbReference>
<organism evidence="9 10">
    <name type="scientific">Brevibacillus laterosporus LMG 15441</name>
    <dbReference type="NCBI Taxonomy" id="1042163"/>
    <lineage>
        <taxon>Bacteria</taxon>
        <taxon>Bacillati</taxon>
        <taxon>Bacillota</taxon>
        <taxon>Bacilli</taxon>
        <taxon>Bacillales</taxon>
        <taxon>Paenibacillaceae</taxon>
        <taxon>Brevibacillus</taxon>
    </lineage>
</organism>
<keyword evidence="3 6" id="KW-0731">Sigma factor</keyword>
<gene>
    <name evidence="9" type="primary">sigW_6</name>
    <name evidence="9" type="ORF">BRLA_c037280</name>
</gene>
<accession>A0A075RFB5</accession>
<dbReference type="Pfam" id="PF08281">
    <property type="entry name" value="Sigma70_r4_2"/>
    <property type="match status" value="1"/>
</dbReference>
<proteinExistence type="inferred from homology"/>
<dbReference type="InterPro" id="IPR013324">
    <property type="entry name" value="RNA_pol_sigma_r3/r4-like"/>
</dbReference>
<evidence type="ECO:0000256" key="5">
    <source>
        <dbReference type="ARBA" id="ARBA00023163"/>
    </source>
</evidence>
<evidence type="ECO:0000256" key="6">
    <source>
        <dbReference type="RuleBase" id="RU000716"/>
    </source>
</evidence>
<dbReference type="HOGENOM" id="CLU_047691_3_1_9"/>
<dbReference type="EMBL" id="CP007806">
    <property type="protein sequence ID" value="AIG28030.1"/>
    <property type="molecule type" value="Genomic_DNA"/>
</dbReference>
<name>A0A075RFB5_BRELA</name>
<evidence type="ECO:0000313" key="9">
    <source>
        <dbReference type="EMBL" id="AIG28030.1"/>
    </source>
</evidence>
<dbReference type="Pfam" id="PF04542">
    <property type="entry name" value="Sigma70_r2"/>
    <property type="match status" value="1"/>
</dbReference>
<comment type="similarity">
    <text evidence="1 6">Belongs to the sigma-70 factor family. ECF subfamily.</text>
</comment>
<keyword evidence="2 6" id="KW-0805">Transcription regulation</keyword>
<reference evidence="9 10" key="1">
    <citation type="journal article" date="2011" name="J. Bacteriol.">
        <title>Genome sequence of Brevibacillus laterosporus LMG 15441, a pathogen of invertebrates.</title>
        <authorList>
            <person name="Djukic M."/>
            <person name="Poehlein A."/>
            <person name="Thurmer A."/>
            <person name="Daniel R."/>
        </authorList>
    </citation>
    <scope>NUCLEOTIDE SEQUENCE [LARGE SCALE GENOMIC DNA]</scope>
    <source>
        <strain evidence="9 10">LMG 15441</strain>
    </source>
</reference>
<dbReference type="eggNOG" id="COG1595">
    <property type="taxonomic scope" value="Bacteria"/>
</dbReference>
<dbReference type="KEGG" id="blr:BRLA_c037280"/>
<dbReference type="RefSeq" id="WP_003336426.1">
    <property type="nucleotide sequence ID" value="NZ_CP007806.1"/>
</dbReference>
<dbReference type="PANTHER" id="PTHR43133:SF60">
    <property type="entry name" value="RNA POLYMERASE SIGMA FACTOR SIGV"/>
    <property type="match status" value="1"/>
</dbReference>
<dbReference type="SUPFAM" id="SSF88946">
    <property type="entry name" value="Sigma2 domain of RNA polymerase sigma factors"/>
    <property type="match status" value="1"/>
</dbReference>
<evidence type="ECO:0000256" key="2">
    <source>
        <dbReference type="ARBA" id="ARBA00023015"/>
    </source>
</evidence>
<dbReference type="InterPro" id="IPR039425">
    <property type="entry name" value="RNA_pol_sigma-70-like"/>
</dbReference>
<evidence type="ECO:0000256" key="3">
    <source>
        <dbReference type="ARBA" id="ARBA00023082"/>
    </source>
</evidence>
<dbReference type="SUPFAM" id="SSF88659">
    <property type="entry name" value="Sigma3 and sigma4 domains of RNA polymerase sigma factors"/>
    <property type="match status" value="1"/>
</dbReference>
<dbReference type="NCBIfam" id="TIGR02937">
    <property type="entry name" value="sigma70-ECF"/>
    <property type="match status" value="1"/>
</dbReference>
<dbReference type="Proteomes" id="UP000005850">
    <property type="component" value="Chromosome"/>
</dbReference>
<protein>
    <recommendedName>
        <fullName evidence="6">RNA polymerase sigma factor</fullName>
    </recommendedName>
</protein>
<dbReference type="Gene3D" id="1.10.1740.10">
    <property type="match status" value="1"/>
</dbReference>
<dbReference type="InterPro" id="IPR036388">
    <property type="entry name" value="WH-like_DNA-bd_sf"/>
</dbReference>
<keyword evidence="4 6" id="KW-0238">DNA-binding</keyword>
<dbReference type="InterPro" id="IPR014284">
    <property type="entry name" value="RNA_pol_sigma-70_dom"/>
</dbReference>
<dbReference type="AlphaFoldDB" id="A0A075RFB5"/>
<dbReference type="GO" id="GO:0016987">
    <property type="term" value="F:sigma factor activity"/>
    <property type="evidence" value="ECO:0007669"/>
    <property type="project" value="UniProtKB-KW"/>
</dbReference>